<dbReference type="RefSeq" id="WP_173057389.1">
    <property type="nucleotide sequence ID" value="NZ_BAABGO010000011.1"/>
</dbReference>
<evidence type="ECO:0000256" key="10">
    <source>
        <dbReference type="HAMAP-Rule" id="MF_00454"/>
    </source>
</evidence>
<protein>
    <recommendedName>
        <fullName evidence="10">Fluoride-specific ion channel FluC</fullName>
    </recommendedName>
</protein>
<evidence type="ECO:0000256" key="7">
    <source>
        <dbReference type="ARBA" id="ARBA00035120"/>
    </source>
</evidence>
<evidence type="ECO:0000256" key="9">
    <source>
        <dbReference type="ARBA" id="ARBA00049940"/>
    </source>
</evidence>
<keyword evidence="2 10" id="KW-1003">Cell membrane</keyword>
<evidence type="ECO:0000256" key="1">
    <source>
        <dbReference type="ARBA" id="ARBA00004651"/>
    </source>
</evidence>
<evidence type="ECO:0000256" key="2">
    <source>
        <dbReference type="ARBA" id="ARBA00022475"/>
    </source>
</evidence>
<sequence length="112" mass="11299">MTLVLVLAGGAVGALARYLVRWVVPWSTIWVNVAGSALLGLLAGLGSTLPGWVGTLVGVGFCGALTTYSTFALEAVELGRSRARSTAARYVTVTLVAGIAAAVLGVAIGRAL</sequence>
<comment type="catalytic activity">
    <reaction evidence="8">
        <text>fluoride(in) = fluoride(out)</text>
        <dbReference type="Rhea" id="RHEA:76159"/>
        <dbReference type="ChEBI" id="CHEBI:17051"/>
    </reaction>
    <physiologicalReaction direction="left-to-right" evidence="8">
        <dbReference type="Rhea" id="RHEA:76160"/>
    </physiologicalReaction>
</comment>
<dbReference type="GO" id="GO:0046872">
    <property type="term" value="F:metal ion binding"/>
    <property type="evidence" value="ECO:0007669"/>
    <property type="project" value="UniProtKB-KW"/>
</dbReference>
<keyword evidence="12" id="KW-1185">Reference proteome</keyword>
<evidence type="ECO:0000256" key="6">
    <source>
        <dbReference type="ARBA" id="ARBA00023303"/>
    </source>
</evidence>
<dbReference type="Proteomes" id="UP000482800">
    <property type="component" value="Unassembled WGS sequence"/>
</dbReference>
<comment type="function">
    <text evidence="9 10">Fluoride-specific ion channel. Important for reducing fluoride concentration in the cell, thus reducing its toxicity.</text>
</comment>
<comment type="subcellular location">
    <subcellularLocation>
        <location evidence="1 10">Cell membrane</location>
        <topology evidence="1 10">Multi-pass membrane protein</topology>
    </subcellularLocation>
</comment>
<keyword evidence="10" id="KW-0479">Metal-binding</keyword>
<reference evidence="11 12" key="2">
    <citation type="submission" date="2020-03" db="EMBL/GenBank/DDBJ databases">
        <authorList>
            <person name="Ichikawa N."/>
            <person name="Kimura A."/>
            <person name="Kitahashi Y."/>
            <person name="Uohara A."/>
        </authorList>
    </citation>
    <scope>NUCLEOTIDE SEQUENCE [LARGE SCALE GENOMIC DNA]</scope>
    <source>
        <strain evidence="11 12">NBRC 108639</strain>
    </source>
</reference>
<gene>
    <name evidence="10" type="primary">fluC</name>
    <name evidence="10" type="synonym">crcB</name>
    <name evidence="11" type="ORF">Phou_041040</name>
</gene>
<comment type="similarity">
    <text evidence="7 10">Belongs to the fluoride channel Fluc/FEX (TC 1.A.43) family.</text>
</comment>
<organism evidence="11 12">
    <name type="scientific">Phytohabitans houttuyneae</name>
    <dbReference type="NCBI Taxonomy" id="1076126"/>
    <lineage>
        <taxon>Bacteria</taxon>
        <taxon>Bacillati</taxon>
        <taxon>Actinomycetota</taxon>
        <taxon>Actinomycetes</taxon>
        <taxon>Micromonosporales</taxon>
        <taxon>Micromonosporaceae</taxon>
    </lineage>
</organism>
<dbReference type="PANTHER" id="PTHR28259">
    <property type="entry name" value="FLUORIDE EXPORT PROTEIN 1-RELATED"/>
    <property type="match status" value="1"/>
</dbReference>
<keyword evidence="10" id="KW-0915">Sodium</keyword>
<evidence type="ECO:0000313" key="11">
    <source>
        <dbReference type="EMBL" id="GFJ79924.1"/>
    </source>
</evidence>
<dbReference type="GO" id="GO:0140114">
    <property type="term" value="P:cellular detoxification of fluoride"/>
    <property type="evidence" value="ECO:0007669"/>
    <property type="project" value="UniProtKB-UniRule"/>
</dbReference>
<evidence type="ECO:0000313" key="12">
    <source>
        <dbReference type="Proteomes" id="UP000482800"/>
    </source>
</evidence>
<keyword evidence="10" id="KW-0813">Transport</keyword>
<dbReference type="AlphaFoldDB" id="A0A6V8K843"/>
<keyword evidence="3 10" id="KW-0812">Transmembrane</keyword>
<dbReference type="PANTHER" id="PTHR28259:SF1">
    <property type="entry name" value="FLUORIDE EXPORT PROTEIN 1-RELATED"/>
    <property type="match status" value="1"/>
</dbReference>
<keyword evidence="10" id="KW-0406">Ion transport</keyword>
<dbReference type="EMBL" id="BLPF01000001">
    <property type="protein sequence ID" value="GFJ79924.1"/>
    <property type="molecule type" value="Genomic_DNA"/>
</dbReference>
<feature type="transmembrane region" description="Helical" evidence="10">
    <location>
        <begin position="52"/>
        <end position="71"/>
    </location>
</feature>
<dbReference type="GO" id="GO:0062054">
    <property type="term" value="F:fluoride channel activity"/>
    <property type="evidence" value="ECO:0007669"/>
    <property type="project" value="UniProtKB-UniRule"/>
</dbReference>
<dbReference type="GO" id="GO:0005886">
    <property type="term" value="C:plasma membrane"/>
    <property type="evidence" value="ECO:0007669"/>
    <property type="project" value="UniProtKB-SubCell"/>
</dbReference>
<evidence type="ECO:0000256" key="5">
    <source>
        <dbReference type="ARBA" id="ARBA00023136"/>
    </source>
</evidence>
<keyword evidence="4 10" id="KW-1133">Transmembrane helix</keyword>
<evidence type="ECO:0000256" key="4">
    <source>
        <dbReference type="ARBA" id="ARBA00022989"/>
    </source>
</evidence>
<accession>A0A6V8K843</accession>
<evidence type="ECO:0000256" key="3">
    <source>
        <dbReference type="ARBA" id="ARBA00022692"/>
    </source>
</evidence>
<evidence type="ECO:0000256" key="8">
    <source>
        <dbReference type="ARBA" id="ARBA00035585"/>
    </source>
</evidence>
<name>A0A6V8K843_9ACTN</name>
<dbReference type="Pfam" id="PF02537">
    <property type="entry name" value="CRCB"/>
    <property type="match status" value="1"/>
</dbReference>
<feature type="binding site" evidence="10">
    <location>
        <position position="66"/>
    </location>
    <ligand>
        <name>Na(+)</name>
        <dbReference type="ChEBI" id="CHEBI:29101"/>
        <note>structural</note>
    </ligand>
</feature>
<keyword evidence="5 10" id="KW-0472">Membrane</keyword>
<feature type="transmembrane region" description="Helical" evidence="10">
    <location>
        <begin position="26"/>
        <end position="45"/>
    </location>
</feature>
<comment type="activity regulation">
    <text evidence="10">Na(+) is not transported, but it plays an essential structural role and its presence is essential for fluoride channel function.</text>
</comment>
<dbReference type="InterPro" id="IPR003691">
    <property type="entry name" value="FluC"/>
</dbReference>
<reference evidence="11 12" key="1">
    <citation type="submission" date="2020-03" db="EMBL/GenBank/DDBJ databases">
        <title>Whole genome shotgun sequence of Phytohabitans houttuyneae NBRC 108639.</title>
        <authorList>
            <person name="Komaki H."/>
            <person name="Tamura T."/>
        </authorList>
    </citation>
    <scope>NUCLEOTIDE SEQUENCE [LARGE SCALE GENOMIC DNA]</scope>
    <source>
        <strain evidence="11 12">NBRC 108639</strain>
    </source>
</reference>
<feature type="transmembrane region" description="Helical" evidence="10">
    <location>
        <begin position="91"/>
        <end position="109"/>
    </location>
</feature>
<feature type="binding site" evidence="10">
    <location>
        <position position="63"/>
    </location>
    <ligand>
        <name>Na(+)</name>
        <dbReference type="ChEBI" id="CHEBI:29101"/>
        <note>structural</note>
    </ligand>
</feature>
<keyword evidence="6 10" id="KW-0407">Ion channel</keyword>
<proteinExistence type="inferred from homology"/>
<dbReference type="HAMAP" id="MF_00454">
    <property type="entry name" value="FluC"/>
    <property type="match status" value="1"/>
</dbReference>
<comment type="caution">
    <text evidence="11">The sequence shown here is derived from an EMBL/GenBank/DDBJ whole genome shotgun (WGS) entry which is preliminary data.</text>
</comment>